<comment type="caution">
    <text evidence="1">The sequence shown here is derived from an EMBL/GenBank/DDBJ whole genome shotgun (WGS) entry which is preliminary data.</text>
</comment>
<organism evidence="1 2">
    <name type="scientific">Euplotes crassus</name>
    <dbReference type="NCBI Taxonomy" id="5936"/>
    <lineage>
        <taxon>Eukaryota</taxon>
        <taxon>Sar</taxon>
        <taxon>Alveolata</taxon>
        <taxon>Ciliophora</taxon>
        <taxon>Intramacronucleata</taxon>
        <taxon>Spirotrichea</taxon>
        <taxon>Hypotrichia</taxon>
        <taxon>Euplotida</taxon>
        <taxon>Euplotidae</taxon>
        <taxon>Moneuplotes</taxon>
    </lineage>
</organism>
<dbReference type="AlphaFoldDB" id="A0AAD1U8S3"/>
<keyword evidence="2" id="KW-1185">Reference proteome</keyword>
<evidence type="ECO:0000313" key="1">
    <source>
        <dbReference type="EMBL" id="CAI2361159.1"/>
    </source>
</evidence>
<protein>
    <submittedName>
        <fullName evidence="1">Uncharacterized protein</fullName>
    </submittedName>
</protein>
<dbReference type="Proteomes" id="UP001295684">
    <property type="component" value="Unassembled WGS sequence"/>
</dbReference>
<reference evidence="1" key="1">
    <citation type="submission" date="2023-07" db="EMBL/GenBank/DDBJ databases">
        <authorList>
            <consortium name="AG Swart"/>
            <person name="Singh M."/>
            <person name="Singh A."/>
            <person name="Seah K."/>
            <person name="Emmerich C."/>
        </authorList>
    </citation>
    <scope>NUCLEOTIDE SEQUENCE</scope>
    <source>
        <strain evidence="1">DP1</strain>
    </source>
</reference>
<name>A0AAD1U8S3_EUPCR</name>
<sequence length="644" mass="75312">MEASPCLITLLIKFGNSCNILKYYGTFKQVEYLLTHLCYSTYKHLKCYRSTFQRFLKPKRDIIKYHKSFNSQFGEILLRKNLYSQYSLEVNIISKEAAEAFCDFVAKVPDLALLEVSRINTFFKSADDYEYINDLFLQLQKFWKKKVDKGINPFLQSMYISMDIYLRSEYLSQQLEYSTLLKSCNICEVEMFKKIQNLYLSRFSLESLDNLATKVERLHLNEIDLINLYYNYNEIVDSTEFRSCIQSIMIENHTDFSSLGDKVTLTNQDFQLIFPNIKSVDFGNQQEALDSKFPKKMMEFCLKNGSGVVIKESTVESFDKSSIIQLVDKPCLSIMEDVDVLYYDPNSDYYCSFHVDILETSSLDCYSQHLKNGYYIISSYRHCNFLKISQKDFPNLEELKQILRDFCQDYDQSDETMSQEDDALVNKSSEETKLCTESLIIFPTKISKIAGIPHFDSLKKQKYVNGKKYLQLTCKAKSIGMFYLDFKYFYKLTKKTVARYLKEIGNLILLEGLVLTVDVKTRHPRNYIEILKALSHMKIAQLNLKLRLAALKETDAKTRNDFRELLLSMRNLKSCSITRINQKGGHIFRICPLLFPSEYQKIIDYLFCGISSEQKSPFKAIKKAIPKEFEGMPYSISIKRQEEF</sequence>
<accession>A0AAD1U8S3</accession>
<evidence type="ECO:0000313" key="2">
    <source>
        <dbReference type="Proteomes" id="UP001295684"/>
    </source>
</evidence>
<dbReference type="EMBL" id="CAMPGE010002359">
    <property type="protein sequence ID" value="CAI2361159.1"/>
    <property type="molecule type" value="Genomic_DNA"/>
</dbReference>
<proteinExistence type="predicted"/>
<gene>
    <name evidence="1" type="ORF">ECRASSUSDP1_LOCUS2469</name>
</gene>